<dbReference type="SMART" id="SM00634">
    <property type="entry name" value="BID_1"/>
    <property type="match status" value="5"/>
</dbReference>
<dbReference type="Proteomes" id="UP000825886">
    <property type="component" value="Chromosome"/>
</dbReference>
<dbReference type="RefSeq" id="WP_222158367.1">
    <property type="nucleotide sequence ID" value="NZ_CP081864.1"/>
</dbReference>
<dbReference type="PANTHER" id="PTHR39576">
    <property type="entry name" value="ATTACHING AND EFFACING PROTEIN HOMOLOG-RELATED-RELATED"/>
    <property type="match status" value="1"/>
</dbReference>
<evidence type="ECO:0000259" key="2">
    <source>
        <dbReference type="PROSITE" id="PS51127"/>
    </source>
</evidence>
<dbReference type="SUPFAM" id="SSF49373">
    <property type="entry name" value="Invasin/intimin cell-adhesion fragments"/>
    <property type="match status" value="7"/>
</dbReference>
<dbReference type="InterPro" id="IPR003344">
    <property type="entry name" value="Big_1_dom"/>
</dbReference>
<dbReference type="Gene3D" id="2.60.40.10">
    <property type="entry name" value="Immunoglobulins"/>
    <property type="match status" value="6"/>
</dbReference>
<dbReference type="Gene3D" id="2.60.40.1080">
    <property type="match status" value="1"/>
</dbReference>
<dbReference type="InterPro" id="IPR038177">
    <property type="entry name" value="IAT_beta_sf"/>
</dbReference>
<dbReference type="EMBL" id="CP081864">
    <property type="protein sequence ID" value="QZN95261.1"/>
    <property type="molecule type" value="Genomic_DNA"/>
</dbReference>
<comment type="similarity">
    <text evidence="1">Belongs to the intimin/invasin family.</text>
</comment>
<dbReference type="PRINTS" id="PR01369">
    <property type="entry name" value="INTIMIN"/>
</dbReference>
<dbReference type="InterPro" id="IPR003535">
    <property type="entry name" value="Intimin/invasin_bac"/>
</dbReference>
<dbReference type="Pfam" id="PF02369">
    <property type="entry name" value="Big_1"/>
    <property type="match status" value="3"/>
</dbReference>
<dbReference type="InterPro" id="IPR051715">
    <property type="entry name" value="Intimin-Invasin_domain"/>
</dbReference>
<dbReference type="InterPro" id="IPR015217">
    <property type="entry name" value="Invasin_dom_3"/>
</dbReference>
<evidence type="ECO:0000313" key="3">
    <source>
        <dbReference type="EMBL" id="QZN95261.1"/>
    </source>
</evidence>
<name>A0ABX9AKB5_9ENTR</name>
<evidence type="ECO:0000313" key="4">
    <source>
        <dbReference type="Proteomes" id="UP000825886"/>
    </source>
</evidence>
<dbReference type="PROSITE" id="PS51127">
    <property type="entry name" value="BIG1"/>
    <property type="match status" value="3"/>
</dbReference>
<protein>
    <submittedName>
        <fullName evidence="3">Inverse autotransporter beta domain-containing protein</fullName>
    </submittedName>
</protein>
<organism evidence="3 4">
    <name type="scientific">Symbiopectobacterium purcellii</name>
    <dbReference type="NCBI Taxonomy" id="2871826"/>
    <lineage>
        <taxon>Bacteria</taxon>
        <taxon>Pseudomonadati</taxon>
        <taxon>Pseudomonadota</taxon>
        <taxon>Gammaproteobacteria</taxon>
        <taxon>Enterobacterales</taxon>
        <taxon>Enterobacteriaceae</taxon>
    </lineage>
</organism>
<gene>
    <name evidence="3" type="ORF">K6K13_18930</name>
</gene>
<accession>A0ABX9AKB5</accession>
<dbReference type="InterPro" id="IPR008964">
    <property type="entry name" value="Invasin/intimin_cell_adhesion"/>
</dbReference>
<feature type="domain" description="Big-1" evidence="2">
    <location>
        <begin position="616"/>
        <end position="710"/>
    </location>
</feature>
<dbReference type="Gene3D" id="2.40.160.160">
    <property type="entry name" value="Inverse autotransporter, beta-domain"/>
    <property type="match status" value="1"/>
</dbReference>
<feature type="domain" description="Big-1" evidence="2">
    <location>
        <begin position="916"/>
        <end position="1008"/>
    </location>
</feature>
<dbReference type="InterPro" id="IPR013783">
    <property type="entry name" value="Ig-like_fold"/>
</dbReference>
<evidence type="ECO:0000256" key="1">
    <source>
        <dbReference type="ARBA" id="ARBA00010116"/>
    </source>
</evidence>
<dbReference type="Pfam" id="PF11924">
    <property type="entry name" value="IAT_beta"/>
    <property type="match status" value="1"/>
</dbReference>
<reference evidence="3 4" key="1">
    <citation type="submission" date="2021-08" db="EMBL/GenBank/DDBJ databases">
        <title>Culture and genomic analysis of Symbiopectobacterium purcellii sp. nov. gen. nov., isolated from the leafhopper Empoasca decipiens.</title>
        <authorList>
            <person name="Nadal-Jimenez P."/>
            <person name="Siozios S."/>
            <person name="Halliday N."/>
            <person name="Camara M."/>
            <person name="Hurst G.D.D."/>
        </authorList>
    </citation>
    <scope>NUCLEOTIDE SEQUENCE [LARGE SCALE GENOMIC DNA]</scope>
    <source>
        <strain evidence="3 4">SyEd1</strain>
    </source>
</reference>
<feature type="domain" description="Big-1" evidence="2">
    <location>
        <begin position="518"/>
        <end position="606"/>
    </location>
</feature>
<proteinExistence type="inferred from homology"/>
<dbReference type="InterPro" id="IPR024519">
    <property type="entry name" value="IAT_beta"/>
</dbReference>
<dbReference type="PANTHER" id="PTHR39576:SF2">
    <property type="entry name" value="ATTACHING AND EFFACING PROTEIN HOMOLOG-RELATED"/>
    <property type="match status" value="1"/>
</dbReference>
<sequence>MPQVFAAPAPAVASADAEEQTLAEWASRAGGWLSGRHRADSSDMARGVATQQANQAITQWLSPYASVRAQLDMDREFSLKRSQFDVLYPLQEQKDWLIFMQASLHNNDEHLQTNVGLGVRHSSNNYLLGGNAFLDYDLSQSHARIGFGLEYWRDFLKFGFNSYLRMTGWKQSPDVVDYLARPANGWDIRAEGYLPDWPQLGGKLVYEQYYGNEVALFGKDDRQRNPYAVTVGTSYTPFPLLTLNAEQRQGKSGASEMRWGMELNYRLQEPWHQQIDPGQVTALRRIAGSRFDFVDRNNQIVLEYRKTHLLHLFTPSLLMGYGGEQKAFPISVNSKYALARIDWSASALLAQGGKIIRESSDRFSVQLPQYRSQGDNTYSMSAIAVDTQGNMSRSATTQVTVLQSEVSGLNSSLEPENISLPANGKAQQRLTLKVRDLHGNPVDLDPSEIRITSKRTKRSRSTDASVVSAFQRQSAGEYAATLTAGTQPTVFTLAPSARDITLATTYVTLTADVASAAISGLDVETNNAVANGKSTNEIIVTVTDASGHRVPDVQIQLRADNDAVISATALTDAQGNAKISLTSTRAGNTTVTANIKGSSTHQVTLVFQPDPQTAKVVELLPSAAPYLADGQSPVHYRALIKDAQGNPVPGVRVNWSSDRDASVVRFSNLQSLTDQEGIAATTLTSSQAFGVTVTASSPYSTRTAETILFTTGALSEANSLLRVYPTTLVAGKEKAVLLLVLRDNKGNPLPGQRVVAVSDKSKVLFGETTASAEGRYRIEVSSTHAQEVLLSVRVNDVPLSLTQPLVVTGDGSQGRIDAVRVSRTQMIAGDPLGITYSATIVDGNGNPLPGMMVFWQPEGNVNAGARITSTDANGVAHITLTSQTAGILRMTAYLNDKNQQRAPDVTIDPAAVDPQASRFHTDKMEIGSDGKDAALLNVMLRDTYGNAVSGKTVVFNGAASLSGFTITPVHDNHDGSYQASATSMEKGRVSLTASVEGKTIGSAVVISVGATTPDLRFDNAFQKVTYTHQFHDSQAVKGAPATLQQMWSSSDPDIASVAKGTGKITLRKAGSVTITVQTAGNAQYHPASSSYQLQIAKASPGLSVNTQQITTVWGEGKTYSVAGHFTNLDVGTSLPLTYQSDRESVVRVTDSGELRPIAPGNAMITLRSLETEQFFSASVNVSFVLSKGSVPVRFASDVVTTTDLSAFTLQKPANLPVDASVEWSSSDQDVIAVTPEGQISGPLKKGKTRLRLTIKENAFYTTSTGAYDVQVFTTPKPRISGVKYGNNGLLAESGRIWAPVFTEDKLRVIWSVNSSTPYDAPRYVEVTLRDASGSKLDYRRINSSTGSVETAFSPQEHYIGKRVHVEVVAYGHGTLQETASTSEVSVTPTKPTEIYGSSWTTTYQSRRIITTTGEYDSGCQRSYFGRMHHALVQPNTRFDLAGQRRLMAPLTIVHKIVEGQGDTRNVNYPAYNSIFSSASVGYQEKSHRFAIKEECWVSHSGSGILQTRMTFTGLSEVTNQPFRWHG</sequence>
<dbReference type="Pfam" id="PF09134">
    <property type="entry name" value="Invasin_D3"/>
    <property type="match status" value="3"/>
</dbReference>
<keyword evidence="4" id="KW-1185">Reference proteome</keyword>